<evidence type="ECO:0000256" key="2">
    <source>
        <dbReference type="ARBA" id="ARBA00022454"/>
    </source>
</evidence>
<dbReference type="EMBL" id="QEFH01000018">
    <property type="protein sequence ID" value="PVU70766.1"/>
    <property type="molecule type" value="Genomic_DNA"/>
</dbReference>
<dbReference type="GO" id="GO:0005694">
    <property type="term" value="C:chromosome"/>
    <property type="evidence" value="ECO:0007669"/>
    <property type="project" value="UniProtKB-SubCell"/>
</dbReference>
<keyword evidence="2 5" id="KW-0158">Chromosome</keyword>
<name>A0A2T9WSF7_NANST</name>
<dbReference type="Pfam" id="PF01918">
    <property type="entry name" value="Alba"/>
    <property type="match status" value="1"/>
</dbReference>
<keyword evidence="4 5" id="KW-0238">DNA-binding</keyword>
<dbReference type="PIRSF" id="PIRSF028732">
    <property type="entry name" value="Alba"/>
    <property type="match status" value="1"/>
</dbReference>
<reference evidence="10" key="3">
    <citation type="submission" date="2017-05" db="EMBL/GenBank/DDBJ databases">
        <authorList>
            <person name="Song R."/>
            <person name="Chenine A.L."/>
            <person name="Ruprecht R.M."/>
        </authorList>
    </citation>
    <scope>NUCLEOTIDE SEQUENCE</scope>
    <source>
        <strain evidence="8">SCGC AB-777_F03</strain>
        <strain evidence="10">SCGC AB-777_O03</strain>
    </source>
</reference>
<evidence type="ECO:0000256" key="5">
    <source>
        <dbReference type="HAMAP-Rule" id="MF_01122"/>
    </source>
</evidence>
<evidence type="ECO:0000256" key="1">
    <source>
        <dbReference type="ARBA" id="ARBA00008018"/>
    </source>
</evidence>
<dbReference type="GO" id="GO:0030261">
    <property type="term" value="P:chromosome condensation"/>
    <property type="evidence" value="ECO:0007669"/>
    <property type="project" value="UniProtKB-KW"/>
</dbReference>
<evidence type="ECO:0000313" key="7">
    <source>
        <dbReference type="EMBL" id="MCC5446916.1"/>
    </source>
</evidence>
<accession>A0A2T9WSF7</accession>
<dbReference type="AlphaFoldDB" id="A0A2T9WSF7"/>
<comment type="caution">
    <text evidence="10">The sequence shown here is derived from an EMBL/GenBank/DDBJ whole genome shotgun (WGS) entry which is preliminary data.</text>
</comment>
<evidence type="ECO:0000313" key="11">
    <source>
        <dbReference type="Proteomes" id="UP000245908"/>
    </source>
</evidence>
<dbReference type="GO" id="GO:0003690">
    <property type="term" value="F:double-stranded DNA binding"/>
    <property type="evidence" value="ECO:0007669"/>
    <property type="project" value="UniProtKB-UniRule"/>
</dbReference>
<reference evidence="10 11" key="1">
    <citation type="journal article" date="2015" name="Appl. Environ. Microbiol.">
        <title>Nanoarchaeota, Their Sulfolobales Host, and Nanoarchaeota Virus Distribution across Yellowstone National Park Hot Springs.</title>
        <authorList>
            <person name="Munson-McGee J.H."/>
            <person name="Field E.K."/>
            <person name="Bateson M."/>
            <person name="Rooney C."/>
            <person name="Stepanauskas R."/>
            <person name="Young M.J."/>
        </authorList>
    </citation>
    <scope>NUCLEOTIDE SEQUENCE [LARGE SCALE GENOMIC DNA]</scope>
    <source>
        <strain evidence="7">SCGC AB-777_F03</strain>
        <strain evidence="10">SCGC AB-777_O03</strain>
    </source>
</reference>
<dbReference type="GO" id="GO:0003723">
    <property type="term" value="F:RNA binding"/>
    <property type="evidence" value="ECO:0007669"/>
    <property type="project" value="InterPro"/>
</dbReference>
<dbReference type="EMBL" id="QEFH01000034">
    <property type="protein sequence ID" value="PVU70024.1"/>
    <property type="molecule type" value="Genomic_DNA"/>
</dbReference>
<protein>
    <recommendedName>
        <fullName evidence="5">DNA/RNA-binding protein Alba</fullName>
    </recommendedName>
</protein>
<organism evidence="10 11">
    <name type="scientific">Nanobsidianus stetteri</name>
    <dbReference type="NCBI Taxonomy" id="1294122"/>
    <lineage>
        <taxon>Archaea</taxon>
        <taxon>Nanobdellota</taxon>
        <taxon>Candidatus Nanoarchaeia</taxon>
        <taxon>Nanoarchaeales</taxon>
        <taxon>Nanopusillaceae</taxon>
        <taxon>Candidatus Nanobsidianus</taxon>
    </lineage>
</organism>
<reference evidence="7" key="4">
    <citation type="submission" date="2021-11" db="EMBL/GenBank/DDBJ databases">
        <authorList>
            <person name="Munson-Mcgee J."/>
            <person name="Field E."/>
            <person name="Bateson M."/>
            <person name="Rooney C."/>
            <person name="Stepanauskas R."/>
            <person name="Young M."/>
        </authorList>
    </citation>
    <scope>NUCLEOTIDE SEQUENCE</scope>
    <source>
        <strain evidence="7">SCGC AB-777_F03</strain>
    </source>
</reference>
<dbReference type="RefSeq" id="WP_420887677.1">
    <property type="nucleotide sequence ID" value="NZ_QEFP02000004.1"/>
</dbReference>
<sequence>MAEQTIIYIGNKPFMNYVTAVAMQFTSQDAKEVVIKARGRYISRAVDVAEVVRKKFMAGQVDIKSISIDSEERQVDQSGKKRRISSIEIVLVKKQ</sequence>
<evidence type="ECO:0000313" key="10">
    <source>
        <dbReference type="EMBL" id="PVU70766.1"/>
    </source>
</evidence>
<evidence type="ECO:0000256" key="4">
    <source>
        <dbReference type="ARBA" id="ARBA00023125"/>
    </source>
</evidence>
<dbReference type="InterPro" id="IPR013795">
    <property type="entry name" value="DNA/RNA-bd_Alba"/>
</dbReference>
<dbReference type="EMBL" id="QEFP01000001">
    <property type="protein sequence ID" value="PVU69007.1"/>
    <property type="molecule type" value="Genomic_DNA"/>
</dbReference>
<evidence type="ECO:0000256" key="3">
    <source>
        <dbReference type="ARBA" id="ARBA00022490"/>
    </source>
</evidence>
<keyword evidence="5" id="KW-0226">DNA condensation</keyword>
<comment type="subcellular location">
    <subcellularLocation>
        <location evidence="5">Cytoplasm</location>
    </subcellularLocation>
    <subcellularLocation>
        <location evidence="5">Chromosome</location>
    </subcellularLocation>
</comment>
<dbReference type="Proteomes" id="UP000245908">
    <property type="component" value="Unassembled WGS sequence"/>
</dbReference>
<gene>
    <name evidence="5 10" type="primary">albA</name>
    <name evidence="7" type="ORF">DDW03_000660</name>
    <name evidence="8" type="ORF">DDW03_00130</name>
    <name evidence="10" type="ORF">DDW05_02315</name>
    <name evidence="9" type="ORF">DDW05_03135</name>
</gene>
<dbReference type="SUPFAM" id="SSF82704">
    <property type="entry name" value="AlbA-like"/>
    <property type="match status" value="1"/>
</dbReference>
<evidence type="ECO:0000313" key="8">
    <source>
        <dbReference type="EMBL" id="PVU69007.1"/>
    </source>
</evidence>
<dbReference type="GO" id="GO:0005737">
    <property type="term" value="C:cytoplasm"/>
    <property type="evidence" value="ECO:0007669"/>
    <property type="project" value="UniProtKB-SubCell"/>
</dbReference>
<proteinExistence type="inferred from homology"/>
<dbReference type="InterPro" id="IPR036882">
    <property type="entry name" value="Alba-like_dom_sf"/>
</dbReference>
<comment type="caution">
    <text evidence="5">Lacks conserved residue(s) required for the propagation of feature annotation.</text>
</comment>
<comment type="similarity">
    <text evidence="1 5">Belongs to the histone-like Alba family.</text>
</comment>
<reference evidence="7" key="2">
    <citation type="submission" date="2017-05" db="EMBL/GenBank/DDBJ databases">
        <authorList>
            <person name="Munson-Mcgee J.H."/>
        </authorList>
    </citation>
    <scope>NUCLEOTIDE SEQUENCE</scope>
    <source>
        <strain evidence="7">SCGC AB-777_F03</strain>
    </source>
</reference>
<evidence type="ECO:0000259" key="6">
    <source>
        <dbReference type="Pfam" id="PF01918"/>
    </source>
</evidence>
<comment type="function">
    <text evidence="5">Binds double-stranded DNA tightly but without sequence specificity. Involved in DNA compaction.</text>
</comment>
<dbReference type="EMBL" id="QEFP02000004">
    <property type="protein sequence ID" value="MCC5446916.1"/>
    <property type="molecule type" value="Genomic_DNA"/>
</dbReference>
<dbReference type="Proteomes" id="UP000245509">
    <property type="component" value="Unassembled WGS sequence"/>
</dbReference>
<evidence type="ECO:0000313" key="9">
    <source>
        <dbReference type="EMBL" id="PVU70024.1"/>
    </source>
</evidence>
<dbReference type="HAMAP" id="MF_01122">
    <property type="entry name" value="AlbA"/>
    <property type="match status" value="1"/>
</dbReference>
<dbReference type="InterPro" id="IPR002775">
    <property type="entry name" value="DNA/RNA-bd_Alba-like"/>
</dbReference>
<keyword evidence="3 5" id="KW-0963">Cytoplasm</keyword>
<dbReference type="NCBIfam" id="TIGR00285">
    <property type="entry name" value="DNA-binding protein Alba"/>
    <property type="match status" value="1"/>
</dbReference>
<dbReference type="NCBIfam" id="NF003088">
    <property type="entry name" value="PRK04015.1"/>
    <property type="match status" value="1"/>
</dbReference>
<feature type="domain" description="DNA/RNA-binding protein Alba-like" evidence="6">
    <location>
        <begin position="6"/>
        <end position="70"/>
    </location>
</feature>
<dbReference type="Gene3D" id="3.30.110.20">
    <property type="entry name" value="Alba-like domain"/>
    <property type="match status" value="1"/>
</dbReference>